<organism evidence="2 3">
    <name type="scientific">Cercophora newfieldiana</name>
    <dbReference type="NCBI Taxonomy" id="92897"/>
    <lineage>
        <taxon>Eukaryota</taxon>
        <taxon>Fungi</taxon>
        <taxon>Dikarya</taxon>
        <taxon>Ascomycota</taxon>
        <taxon>Pezizomycotina</taxon>
        <taxon>Sordariomycetes</taxon>
        <taxon>Sordariomycetidae</taxon>
        <taxon>Sordariales</taxon>
        <taxon>Lasiosphaeriaceae</taxon>
        <taxon>Cercophora</taxon>
    </lineage>
</organism>
<evidence type="ECO:0000259" key="1">
    <source>
        <dbReference type="Pfam" id="PF24864"/>
    </source>
</evidence>
<dbReference type="AlphaFoldDB" id="A0AA40CJ34"/>
<protein>
    <recommendedName>
        <fullName evidence="1">DUF7730 domain-containing protein</fullName>
    </recommendedName>
</protein>
<proteinExistence type="predicted"/>
<dbReference type="EMBL" id="JAULSV010000007">
    <property type="protein sequence ID" value="KAK0639034.1"/>
    <property type="molecule type" value="Genomic_DNA"/>
</dbReference>
<sequence>KLHTAILSVCRKIYIEAAPVLYASNTFFADEVLLTALPRLRPWYRPVAVGELTGRVRRWHLRLRLDTPAPWPVEKITEAFTGAEELVVQVWQATFMGGVGAETLRRFEGVRGVRRVSIRDAPPGFEGYTAWLEGRMRLPEGDGAEGEEYV</sequence>
<feature type="non-terminal residue" evidence="2">
    <location>
        <position position="150"/>
    </location>
</feature>
<gene>
    <name evidence="2" type="ORF">B0T16DRAFT_307466</name>
</gene>
<accession>A0AA40CJ34</accession>
<comment type="caution">
    <text evidence="2">The sequence shown here is derived from an EMBL/GenBank/DDBJ whole genome shotgun (WGS) entry which is preliminary data.</text>
</comment>
<reference evidence="2" key="1">
    <citation type="submission" date="2023-06" db="EMBL/GenBank/DDBJ databases">
        <title>Genome-scale phylogeny and comparative genomics of the fungal order Sordariales.</title>
        <authorList>
            <consortium name="Lawrence Berkeley National Laboratory"/>
            <person name="Hensen N."/>
            <person name="Bonometti L."/>
            <person name="Westerberg I."/>
            <person name="Brannstrom I.O."/>
            <person name="Guillou S."/>
            <person name="Cros-Aarteil S."/>
            <person name="Calhoun S."/>
            <person name="Haridas S."/>
            <person name="Kuo A."/>
            <person name="Mondo S."/>
            <person name="Pangilinan J."/>
            <person name="Riley R."/>
            <person name="Labutti K."/>
            <person name="Andreopoulos B."/>
            <person name="Lipzen A."/>
            <person name="Chen C."/>
            <person name="Yanf M."/>
            <person name="Daum C."/>
            <person name="Ng V."/>
            <person name="Clum A."/>
            <person name="Steindorff A."/>
            <person name="Ohm R."/>
            <person name="Martin F."/>
            <person name="Silar P."/>
            <person name="Natvig D."/>
            <person name="Lalanne C."/>
            <person name="Gautier V."/>
            <person name="Ament-Velasquez S.L."/>
            <person name="Kruys A."/>
            <person name="Hutchinson M.I."/>
            <person name="Powell A.J."/>
            <person name="Barry K."/>
            <person name="Miller A.N."/>
            <person name="Grigoriev I.V."/>
            <person name="Debuchy R."/>
            <person name="Gladieux P."/>
            <person name="Thoren M.H."/>
            <person name="Johannesson H."/>
        </authorList>
    </citation>
    <scope>NUCLEOTIDE SEQUENCE</scope>
    <source>
        <strain evidence="2">SMH2532-1</strain>
    </source>
</reference>
<dbReference type="Pfam" id="PF24864">
    <property type="entry name" value="DUF7730"/>
    <property type="match status" value="1"/>
</dbReference>
<evidence type="ECO:0000313" key="2">
    <source>
        <dbReference type="EMBL" id="KAK0639034.1"/>
    </source>
</evidence>
<dbReference type="InterPro" id="IPR056632">
    <property type="entry name" value="DUF7730"/>
</dbReference>
<feature type="non-terminal residue" evidence="2">
    <location>
        <position position="1"/>
    </location>
</feature>
<name>A0AA40CJ34_9PEZI</name>
<keyword evidence="3" id="KW-1185">Reference proteome</keyword>
<feature type="domain" description="DUF7730" evidence="1">
    <location>
        <begin position="4"/>
        <end position="93"/>
    </location>
</feature>
<evidence type="ECO:0000313" key="3">
    <source>
        <dbReference type="Proteomes" id="UP001174936"/>
    </source>
</evidence>
<dbReference type="Proteomes" id="UP001174936">
    <property type="component" value="Unassembled WGS sequence"/>
</dbReference>